<feature type="modified residue" description="Phosphoserine; by host" evidence="16">
    <location>
        <position position="175"/>
    </location>
</feature>
<organism evidence="20">
    <name type="scientific">Gorilla beringei graueri adenovirus 8</name>
    <dbReference type="NCBI Taxonomy" id="1399590"/>
    <lineage>
        <taxon>Viruses</taxon>
        <taxon>Varidnaviria</taxon>
        <taxon>Bamfordvirae</taxon>
        <taxon>Preplasmiviricota</taxon>
        <taxon>Polisuviricotina</taxon>
        <taxon>Pharingeaviricetes</taxon>
        <taxon>Rowavirales</taxon>
        <taxon>Adenoviridae</taxon>
        <taxon>Mastadenovirus</taxon>
    </lineage>
</organism>
<evidence type="ECO:0000256" key="10">
    <source>
        <dbReference type="ARBA" id="ARBA00022952"/>
    </source>
</evidence>
<protein>
    <recommendedName>
        <fullName evidence="3 16">Hexon protein</fullName>
        <shortName evidence="16 17">CP-H</shortName>
    </recommendedName>
    <alternativeName>
        <fullName evidence="15 16">Protein II</fullName>
    </alternativeName>
</protein>
<keyword evidence="4 16" id="KW-0597">Phosphoprotein</keyword>
<feature type="chain" id="PRO_5023575313" description="Hexon protein" evidence="16">
    <location>
        <begin position="2"/>
        <end position="947"/>
    </location>
</feature>
<evidence type="ECO:0000256" key="9">
    <source>
        <dbReference type="ARBA" id="ARBA00022921"/>
    </source>
</evidence>
<evidence type="ECO:0000256" key="5">
    <source>
        <dbReference type="ARBA" id="ARBA00022561"/>
    </source>
</evidence>
<evidence type="ECO:0000256" key="17">
    <source>
        <dbReference type="RuleBase" id="RU361265"/>
    </source>
</evidence>
<dbReference type="GO" id="GO:0075521">
    <property type="term" value="P:microtubule-dependent intracellular transport of viral material towards nucleus"/>
    <property type="evidence" value="ECO:0007669"/>
    <property type="project" value="UniProtKB-UniRule"/>
</dbReference>
<dbReference type="InterPro" id="IPR016112">
    <property type="entry name" value="VP_dsDNA_II"/>
</dbReference>
<evidence type="ECO:0000256" key="8">
    <source>
        <dbReference type="ARBA" id="ARBA00022844"/>
    </source>
</evidence>
<feature type="modified residue" description="Phosphotyrosine; by host" evidence="16">
    <location>
        <position position="935"/>
    </location>
</feature>
<dbReference type="SUPFAM" id="SSF49749">
    <property type="entry name" value="Group II dsDNA viruses VP"/>
    <property type="match status" value="2"/>
</dbReference>
<keyword evidence="6 16" id="KW-1048">Host nucleus</keyword>
<evidence type="ECO:0000256" key="1">
    <source>
        <dbReference type="ARBA" id="ARBA00004147"/>
    </source>
</evidence>
<comment type="subunit">
    <text evidence="16">Homotrimer. Interacts with the capsid vertex protein; this interaction binds the peripentonal hexons to the neighboring penton base. Interacts with the hexon-linking protein; this interaction tethers the hexons surrounding the penton to those situated in the central plate of the facet. Interacts with the hexon-interlacing protein; this interaction lashes the hexons together. Interacts with host dyneins DYNC1LI1 and DYNC1I2; this interaction might be involved in intracellular microtubule-dependent transport of incoming viral capsid. Interacts with the shutoff protein; this interaction allows folding and formation of hexons trimers. Interacts with pre-protein VI; this interaction probably allows nuclear import of hexon trimers and possibly pre-capsid assembly.</text>
</comment>
<name>T2D240_9ADEN</name>
<gene>
    <name evidence="16" type="primary">L3</name>
</gene>
<dbReference type="GO" id="GO:0046718">
    <property type="term" value="P:symbiont entry into host cell"/>
    <property type="evidence" value="ECO:0007669"/>
    <property type="project" value="UniProtKB-UniRule"/>
</dbReference>
<keyword evidence="7 16" id="KW-0945">Host-virus interaction</keyword>
<dbReference type="GO" id="GO:0042025">
    <property type="term" value="C:host cell nucleus"/>
    <property type="evidence" value="ECO:0007669"/>
    <property type="project" value="UniProtKB-SubCell"/>
</dbReference>
<proteinExistence type="evidence at transcript level"/>
<dbReference type="InterPro" id="IPR016107">
    <property type="entry name" value="Adenovirus_Pll_hexon_N"/>
</dbReference>
<dbReference type="Gene3D" id="2.170.9.10">
    <property type="entry name" value="Adenovirus Type 2 Hexon, domain 1"/>
    <property type="match status" value="1"/>
</dbReference>
<feature type="site" description="Involved in interaction with pre-protein VI" evidence="16">
    <location>
        <position position="772"/>
    </location>
</feature>
<dbReference type="Pfam" id="PF03678">
    <property type="entry name" value="Adeno_hexon_C"/>
    <property type="match status" value="1"/>
</dbReference>
<feature type="initiator methionine" description="Removed; by host" evidence="16">
    <location>
        <position position="1"/>
    </location>
</feature>
<keyword evidence="16" id="KW-0007">Acetylation</keyword>
<feature type="modified residue" description="N-acetylalanine; by host" evidence="16">
    <location>
        <position position="2"/>
    </location>
</feature>
<keyword evidence="13 16" id="KW-1160">Virus entry into host cell</keyword>
<feature type="domain" description="Adenovirus Pll hexon N-terminal" evidence="18">
    <location>
        <begin position="8"/>
        <end position="630"/>
    </location>
</feature>
<evidence type="ECO:0000256" key="11">
    <source>
        <dbReference type="ARBA" id="ARBA00023120"/>
    </source>
</evidence>
<comment type="function">
    <text evidence="14 16">Major capsid protein that self-associates to form 240 hexon trimers, each in the shape of a hexagon, building most of the pseudo T=25 capsid. Assembled into trimeric units with the help of the chaperone shutoff protein. Transported by pre-protein VI to the nucleus where it associates with other structural proteins to form an empty capsid. Might be involved, through its interaction with host dyneins, in the intracellular microtubule-dependent transport of incoming viral capsid to the nucleus.</text>
</comment>
<evidence type="ECO:0000259" key="18">
    <source>
        <dbReference type="Pfam" id="PF01065"/>
    </source>
</evidence>
<dbReference type="Pfam" id="PF01065">
    <property type="entry name" value="Adeno_hexon"/>
    <property type="match status" value="1"/>
</dbReference>
<evidence type="ECO:0000259" key="19">
    <source>
        <dbReference type="Pfam" id="PF03678"/>
    </source>
</evidence>
<evidence type="ECO:0000313" key="20">
    <source>
        <dbReference type="EMBL" id="AGV40526.1"/>
    </source>
</evidence>
<evidence type="ECO:0000256" key="16">
    <source>
        <dbReference type="HAMAP-Rule" id="MF_04051"/>
    </source>
</evidence>
<dbReference type="InterPro" id="IPR044942">
    <property type="entry name" value="Adenovirus_Pll_hexon_sub2"/>
</dbReference>
<dbReference type="HAMAP" id="MF_04051">
    <property type="entry name" value="ADV_CAPSH"/>
    <property type="match status" value="1"/>
</dbReference>
<dbReference type="Gene3D" id="2.70.9.10">
    <property type="entry name" value="Adenovirus Type 2 Hexon, domain 4"/>
    <property type="match status" value="2"/>
</dbReference>
<dbReference type="Gene3D" id="3.90.39.10">
    <property type="entry name" value="Hexon Major Viral Coat Protein, domain 2"/>
    <property type="match status" value="1"/>
</dbReference>
<evidence type="ECO:0000256" key="3">
    <source>
        <dbReference type="ARBA" id="ARBA00019716"/>
    </source>
</evidence>
<reference evidence="20" key="1">
    <citation type="journal article" date="2013" name="Virology">
        <title>Adenoviruses isolated from wild gorillas are closely related to human species C viruses.</title>
        <authorList>
            <person name="Duncan M."/>
            <person name="Cranfield M.R."/>
            <person name="Torano H."/>
            <person name="Kuete H.M."/>
            <person name="Lee G.P."/>
            <person name="Glenn A."/>
            <person name="Bruder J.T."/>
            <person name="Rangel D."/>
            <person name="Brough D.E."/>
            <person name="Gall J.G."/>
        </authorList>
    </citation>
    <scope>NUCLEOTIDE SEQUENCE</scope>
    <source>
        <strain evidence="20">GC45</strain>
    </source>
</reference>
<keyword evidence="9 16" id="KW-0426">Late protein</keyword>
<dbReference type="GO" id="GO:0005198">
    <property type="term" value="F:structural molecule activity"/>
    <property type="evidence" value="ECO:0007669"/>
    <property type="project" value="UniProtKB-UniRule"/>
</dbReference>
<keyword evidence="10 16" id="KW-1177">Microtubular inwards viral transport</keyword>
<evidence type="ECO:0000256" key="7">
    <source>
        <dbReference type="ARBA" id="ARBA00022581"/>
    </source>
</evidence>
<dbReference type="GO" id="GO:0039623">
    <property type="term" value="C:T=25 icosahedral viral capsid"/>
    <property type="evidence" value="ECO:0007669"/>
    <property type="project" value="UniProtKB-UniRule"/>
</dbReference>
<comment type="induction">
    <text evidence="16 17">Expressed in the late phase of the viral replicative cycle.</text>
</comment>
<dbReference type="InterPro" id="IPR016108">
    <property type="entry name" value="Adenovirus_Pll_hexon_C"/>
</dbReference>
<evidence type="ECO:0000256" key="14">
    <source>
        <dbReference type="ARBA" id="ARBA00024662"/>
    </source>
</evidence>
<evidence type="ECO:0000256" key="4">
    <source>
        <dbReference type="ARBA" id="ARBA00022553"/>
    </source>
</evidence>
<comment type="similarity">
    <text evidence="2 16 17">Belongs to the adenoviridae hexon protein family.</text>
</comment>
<reference evidence="20" key="2">
    <citation type="submission" date="2013-02" db="EMBL/GenBank/DDBJ databases">
        <authorList>
            <person name="McVey D."/>
            <person name="Cranfield M.R."/>
            <person name="Torano H."/>
            <person name="Kuete H."/>
            <person name="Lee G."/>
            <person name="Glenn A."/>
            <person name="Rangel D."/>
            <person name="Brough D.E."/>
            <person name="Gall J.G."/>
        </authorList>
    </citation>
    <scope>NUCLEOTIDE SEQUENCE</scope>
    <source>
        <strain evidence="20">GC45</strain>
    </source>
</reference>
<evidence type="ECO:0000256" key="15">
    <source>
        <dbReference type="ARBA" id="ARBA00032254"/>
    </source>
</evidence>
<dbReference type="GO" id="GO:0043657">
    <property type="term" value="C:host cell"/>
    <property type="evidence" value="ECO:0007669"/>
    <property type="project" value="GOC"/>
</dbReference>
<evidence type="ECO:0000256" key="2">
    <source>
        <dbReference type="ARBA" id="ARBA00008659"/>
    </source>
</evidence>
<evidence type="ECO:0000256" key="12">
    <source>
        <dbReference type="ARBA" id="ARBA00023275"/>
    </source>
</evidence>
<evidence type="ECO:0000256" key="6">
    <source>
        <dbReference type="ARBA" id="ARBA00022562"/>
    </source>
</evidence>
<comment type="subcellular location">
    <subcellularLocation>
        <location evidence="1 16">Host nucleus</location>
    </subcellularLocation>
    <subcellularLocation>
        <location evidence="16">Virion</location>
    </subcellularLocation>
    <text evidence="16">Forms the capsid icosahedric shell. Present in 720 copies per virion, assembled in 240 trimers.</text>
</comment>
<feature type="domain" description="Adenovirus Pll hexon C-terminal" evidence="19">
    <location>
        <begin position="631"/>
        <end position="853"/>
    </location>
</feature>
<keyword evidence="5 16" id="KW-0167">Capsid protein</keyword>
<dbReference type="InterPro" id="IPR037542">
    <property type="entry name" value="ADV_hexon"/>
</dbReference>
<keyword evidence="11 16" id="KW-1176">Cytoplasmic inwards viral transport</keyword>
<accession>T2D240</accession>
<keyword evidence="8 16" id="KW-0946">Virion</keyword>
<evidence type="ECO:0000256" key="13">
    <source>
        <dbReference type="ARBA" id="ARBA00023296"/>
    </source>
</evidence>
<keyword evidence="12 16" id="KW-1148">T=25 icosahedral capsid protein</keyword>
<sequence length="947" mass="107013">MATPSMMPQWSYMHISGQDASEYLSPGLVQFARATDSYFSLSNKFRNPTVAPTHDVTTDRSQRLTLRFIPVDREDTAYSYKARFTLAVGDNRVLDMASTYFDIRGVLDRGPTFKPYSGTAYNSLAPKGAPNSCEWDEKTNTAEAAIENEEELADEPEEQAEEAIKTNVFAQAPYSGNAISKEGIQVGIEGIGEQVKAVYADKTYQPEPQVGETQWNETEINHGAGRVLKKTTPMKPCYGSYAKPTNEYGGQGILVEKNGKMESQVETQFFALDGENDNSPKVVLYSEDVNLDTPDTHLSYKPSAQDVNSKEMLGQQAMPNRPNLIAFRDNFIGLMYYNSTGNMGVLAGQASQLNAVVDLQDRNTELSYQLMLDSIGDRSRYFAMWNQAVDSYDPDVRIIENHGTEDELPNYCFPLGGIFNTQSFKKVKPGTDNGWETDDDFSDKNEIRVGNNFAMEINIQANLWRSFLYSNVALYLPDKMKYSPTNIDISTNTNTYDYMNKRVAPPGLVDCYVNLGARWSLDVMDNMNPFNHHRNAGLRYRSMLLGNGRYVPFHIQVPQKFFAIKSLLLLPGSYTYEWNFRKDVNMVLQSSLGNDLRVDGASIKFDSITLYATFFPMAHNTASTLEAMLRNDTNDQSFNDYLSGANMLYPIPANATNVPISIPSRNWAAFRGWAFTRLKTKETPSLGSGFDPYFVYSGSIPYLDGTFYLNHTFKKISIMYDSSVSWPGNDRLLTPNEFEVKRAVDGEGYNVAQCNMTKDWFLVQMLANYNIGYQGFYIPESYKDRMYSFFRNFQPMSRQVVDETKYKDYQAVGITHQHNNSGFVGYLAPTMREGQAYPANFPYPLIGKTAVDSVTQKKFLCDRTLWRIPFSSNFMSMGALTDLGQNLLYANSAHALDMTFEVDPMDEPTLLYIVFEVFDVVRVHQPHRGVIETVYLRTPFSAGNATT</sequence>
<dbReference type="EMBL" id="KC702814">
    <property type="protein sequence ID" value="AGV40526.1"/>
    <property type="molecule type" value="Genomic_DNA"/>
</dbReference>
<comment type="miscellaneous">
    <text evidence="16">All late proteins expressed from the major late promoter are produced by alternative splicing and alternative polyadenylation of the same gene giving rise to non-overlapping ORFs. A leader sequence is present in the N-terminus of all these mRNAs and is recognized by the viral shutoff protein to provide expression although conventional translation via ribosome scanning from the cap has been shut off in the host cell.</text>
</comment>